<accession>A0A2M4B4E6</accession>
<organism evidence="1">
    <name type="scientific">Anopheles triannulatus</name>
    <dbReference type="NCBI Taxonomy" id="58253"/>
    <lineage>
        <taxon>Eukaryota</taxon>
        <taxon>Metazoa</taxon>
        <taxon>Ecdysozoa</taxon>
        <taxon>Arthropoda</taxon>
        <taxon>Hexapoda</taxon>
        <taxon>Insecta</taxon>
        <taxon>Pterygota</taxon>
        <taxon>Neoptera</taxon>
        <taxon>Endopterygota</taxon>
        <taxon>Diptera</taxon>
        <taxon>Nematocera</taxon>
        <taxon>Culicoidea</taxon>
        <taxon>Culicidae</taxon>
        <taxon>Anophelinae</taxon>
        <taxon>Anopheles</taxon>
    </lineage>
</organism>
<dbReference type="AlphaFoldDB" id="A0A2M4B4E6"/>
<sequence length="70" mass="7562">MVLNGGGLGFAAGSRCCVLVCLFLAGRLRWQHKAATVYDGDHGMLGRFANLRFGVSREGEHGIEELVRQG</sequence>
<protein>
    <submittedName>
        <fullName evidence="1">Putative secreted protein</fullName>
    </submittedName>
</protein>
<dbReference type="EMBL" id="GGFK01014551">
    <property type="protein sequence ID" value="MBW47872.1"/>
    <property type="molecule type" value="Transcribed_RNA"/>
</dbReference>
<proteinExistence type="predicted"/>
<name>A0A2M4B4E6_9DIPT</name>
<evidence type="ECO:0000313" key="1">
    <source>
        <dbReference type="EMBL" id="MBW47872.1"/>
    </source>
</evidence>
<reference evidence="1" key="1">
    <citation type="submission" date="2018-01" db="EMBL/GenBank/DDBJ databases">
        <title>An insight into the sialome of Amazonian anophelines.</title>
        <authorList>
            <person name="Ribeiro J.M."/>
            <person name="Scarpassa V."/>
            <person name="Calvo E."/>
        </authorList>
    </citation>
    <scope>NUCLEOTIDE SEQUENCE</scope>
    <source>
        <tissue evidence="1">Salivary glands</tissue>
    </source>
</reference>